<keyword evidence="1" id="KW-0732">Signal</keyword>
<evidence type="ECO:0000313" key="3">
    <source>
        <dbReference type="Proteomes" id="UP000827092"/>
    </source>
</evidence>
<organism evidence="2 3">
    <name type="scientific">Oedothorax gibbosus</name>
    <dbReference type="NCBI Taxonomy" id="931172"/>
    <lineage>
        <taxon>Eukaryota</taxon>
        <taxon>Metazoa</taxon>
        <taxon>Ecdysozoa</taxon>
        <taxon>Arthropoda</taxon>
        <taxon>Chelicerata</taxon>
        <taxon>Arachnida</taxon>
        <taxon>Araneae</taxon>
        <taxon>Araneomorphae</taxon>
        <taxon>Entelegynae</taxon>
        <taxon>Araneoidea</taxon>
        <taxon>Linyphiidae</taxon>
        <taxon>Erigoninae</taxon>
        <taxon>Oedothorax</taxon>
    </lineage>
</organism>
<comment type="caution">
    <text evidence="2">The sequence shown here is derived from an EMBL/GenBank/DDBJ whole genome shotgun (WGS) entry which is preliminary data.</text>
</comment>
<protein>
    <recommendedName>
        <fullName evidence="4">Antistasin-like domain-containing protein</fullName>
    </recommendedName>
</protein>
<accession>A0AAV6UIG9</accession>
<proteinExistence type="predicted"/>
<evidence type="ECO:0000313" key="2">
    <source>
        <dbReference type="EMBL" id="KAG8183549.1"/>
    </source>
</evidence>
<evidence type="ECO:0000256" key="1">
    <source>
        <dbReference type="SAM" id="SignalP"/>
    </source>
</evidence>
<dbReference type="AlphaFoldDB" id="A0AAV6UIG9"/>
<name>A0AAV6UIG9_9ARAC</name>
<feature type="chain" id="PRO_5043395031" description="Antistasin-like domain-containing protein" evidence="1">
    <location>
        <begin position="22"/>
        <end position="149"/>
    </location>
</feature>
<feature type="signal peptide" evidence="1">
    <location>
        <begin position="1"/>
        <end position="21"/>
    </location>
</feature>
<gene>
    <name evidence="2" type="ORF">JTE90_003896</name>
</gene>
<dbReference type="Proteomes" id="UP000827092">
    <property type="component" value="Unassembled WGS sequence"/>
</dbReference>
<evidence type="ECO:0008006" key="4">
    <source>
        <dbReference type="Google" id="ProtNLM"/>
    </source>
</evidence>
<sequence length="149" mass="15882">MKFNLFPLFIWIAAIFALALAESPPLCSPPKCEAPCRLNYDDQPCPSCECVDTSPPKVQCSPPKCEGGCSIDSSTIPCPSCKCGGSNPESQPQCSPPKCDAPCQLNYDAKPCPSCECEVPPPKSMLDPNCGPDCSMIFDAASHCVRVPH</sequence>
<keyword evidence="3" id="KW-1185">Reference proteome</keyword>
<reference evidence="2 3" key="1">
    <citation type="journal article" date="2022" name="Nat. Ecol. Evol.">
        <title>A masculinizing supergene underlies an exaggerated male reproductive morph in a spider.</title>
        <authorList>
            <person name="Hendrickx F."/>
            <person name="De Corte Z."/>
            <person name="Sonet G."/>
            <person name="Van Belleghem S.M."/>
            <person name="Kostlbacher S."/>
            <person name="Vangestel C."/>
        </authorList>
    </citation>
    <scope>NUCLEOTIDE SEQUENCE [LARGE SCALE GENOMIC DNA]</scope>
    <source>
        <strain evidence="2">W744_W776</strain>
    </source>
</reference>
<dbReference type="EMBL" id="JAFNEN010000414">
    <property type="protein sequence ID" value="KAG8183549.1"/>
    <property type="molecule type" value="Genomic_DNA"/>
</dbReference>